<organism evidence="2 3">
    <name type="scientific">Cirrhinus molitorella</name>
    <name type="common">mud carp</name>
    <dbReference type="NCBI Taxonomy" id="172907"/>
    <lineage>
        <taxon>Eukaryota</taxon>
        <taxon>Metazoa</taxon>
        <taxon>Chordata</taxon>
        <taxon>Craniata</taxon>
        <taxon>Vertebrata</taxon>
        <taxon>Euteleostomi</taxon>
        <taxon>Actinopterygii</taxon>
        <taxon>Neopterygii</taxon>
        <taxon>Teleostei</taxon>
        <taxon>Ostariophysi</taxon>
        <taxon>Cypriniformes</taxon>
        <taxon>Cyprinidae</taxon>
        <taxon>Labeoninae</taxon>
        <taxon>Labeonini</taxon>
        <taxon>Cirrhinus</taxon>
    </lineage>
</organism>
<evidence type="ECO:0000313" key="2">
    <source>
        <dbReference type="EMBL" id="KAL1275471.1"/>
    </source>
</evidence>
<dbReference type="EMBL" id="JAYMGO010000004">
    <property type="protein sequence ID" value="KAL1275471.1"/>
    <property type="molecule type" value="Genomic_DNA"/>
</dbReference>
<accession>A0ABR3NET8</accession>
<gene>
    <name evidence="2" type="ORF">QQF64_035094</name>
</gene>
<proteinExistence type="predicted"/>
<comment type="caution">
    <text evidence="2">The sequence shown here is derived from an EMBL/GenBank/DDBJ whole genome shotgun (WGS) entry which is preliminary data.</text>
</comment>
<reference evidence="2 3" key="1">
    <citation type="submission" date="2023-09" db="EMBL/GenBank/DDBJ databases">
        <authorList>
            <person name="Wang M."/>
        </authorList>
    </citation>
    <scope>NUCLEOTIDE SEQUENCE [LARGE SCALE GENOMIC DNA]</scope>
    <source>
        <strain evidence="2">GT-2023</strain>
        <tissue evidence="2">Liver</tissue>
    </source>
</reference>
<evidence type="ECO:0000256" key="1">
    <source>
        <dbReference type="SAM" id="MobiDB-lite"/>
    </source>
</evidence>
<feature type="compositionally biased region" description="Basic and acidic residues" evidence="1">
    <location>
        <begin position="81"/>
        <end position="90"/>
    </location>
</feature>
<dbReference type="Proteomes" id="UP001558613">
    <property type="component" value="Unassembled WGS sequence"/>
</dbReference>
<name>A0ABR3NET8_9TELE</name>
<protein>
    <submittedName>
        <fullName evidence="2">Uncharacterized protein</fullName>
    </submittedName>
</protein>
<keyword evidence="3" id="KW-1185">Reference proteome</keyword>
<feature type="region of interest" description="Disordered" evidence="1">
    <location>
        <begin position="70"/>
        <end position="90"/>
    </location>
</feature>
<evidence type="ECO:0000313" key="3">
    <source>
        <dbReference type="Proteomes" id="UP001558613"/>
    </source>
</evidence>
<sequence>MQSGVKRARQACRSGRCAASCALKCFSVTFLGSGSGSFALGYPVPNFPHRLPSSFHCHLPLRENRRAPVDFALNPRSRAQSAEDRTARQR</sequence>